<feature type="region of interest" description="Disordered" evidence="1">
    <location>
        <begin position="474"/>
        <end position="706"/>
    </location>
</feature>
<dbReference type="RefSeq" id="XP_004994115.1">
    <property type="nucleotide sequence ID" value="XM_004994058.1"/>
</dbReference>
<feature type="region of interest" description="Disordered" evidence="1">
    <location>
        <begin position="735"/>
        <end position="952"/>
    </location>
</feature>
<dbReference type="GeneID" id="16074693"/>
<feature type="compositionally biased region" description="Acidic residues" evidence="1">
    <location>
        <begin position="382"/>
        <end position="391"/>
    </location>
</feature>
<proteinExistence type="predicted"/>
<dbReference type="KEGG" id="sre:PTSG_04798"/>
<organism evidence="3">
    <name type="scientific">Salpingoeca rosetta (strain ATCC 50818 / BSB-021)</name>
    <dbReference type="NCBI Taxonomy" id="946362"/>
    <lineage>
        <taxon>Eukaryota</taxon>
        <taxon>Choanoflagellata</taxon>
        <taxon>Craspedida</taxon>
        <taxon>Salpingoecidae</taxon>
        <taxon>Salpingoeca</taxon>
    </lineage>
</organism>
<dbReference type="AlphaFoldDB" id="F2U9Q7"/>
<dbReference type="EMBL" id="GL832965">
    <property type="protein sequence ID" value="EGD73084.1"/>
    <property type="molecule type" value="Genomic_DNA"/>
</dbReference>
<evidence type="ECO:0000313" key="3">
    <source>
        <dbReference type="Proteomes" id="UP000007799"/>
    </source>
</evidence>
<feature type="region of interest" description="Disordered" evidence="1">
    <location>
        <begin position="373"/>
        <end position="410"/>
    </location>
</feature>
<feature type="compositionally biased region" description="Acidic residues" evidence="1">
    <location>
        <begin position="851"/>
        <end position="871"/>
    </location>
</feature>
<feature type="compositionally biased region" description="Acidic residues" evidence="1">
    <location>
        <begin position="901"/>
        <end position="910"/>
    </location>
</feature>
<feature type="compositionally biased region" description="Basic and acidic residues" evidence="1">
    <location>
        <begin position="924"/>
        <end position="939"/>
    </location>
</feature>
<feature type="compositionally biased region" description="Basic and acidic residues" evidence="1">
    <location>
        <begin position="670"/>
        <end position="681"/>
    </location>
</feature>
<protein>
    <submittedName>
        <fullName evidence="2">Uncharacterized protein</fullName>
    </submittedName>
</protein>
<feature type="compositionally biased region" description="Acidic residues" evidence="1">
    <location>
        <begin position="553"/>
        <end position="571"/>
    </location>
</feature>
<feature type="compositionally biased region" description="Low complexity" evidence="1">
    <location>
        <begin position="491"/>
        <end position="501"/>
    </location>
</feature>
<reference evidence="2" key="1">
    <citation type="submission" date="2009-08" db="EMBL/GenBank/DDBJ databases">
        <title>Annotation of Salpingoeca rosetta.</title>
        <authorList>
            <consortium name="The Broad Institute Genome Sequencing Platform"/>
            <person name="Russ C."/>
            <person name="Cuomo C."/>
            <person name="Burger G."/>
            <person name="Gray M.W."/>
            <person name="Holland P.W.H."/>
            <person name="King N."/>
            <person name="Lang F.B.F."/>
            <person name="Roger A.J."/>
            <person name="Ruiz-Trillo I."/>
            <person name="Young S.K."/>
            <person name="Zeng Q."/>
            <person name="Gargeya S."/>
            <person name="Alvarado L."/>
            <person name="Berlin A."/>
            <person name="Chapman S.B."/>
            <person name="Chen Z."/>
            <person name="Freedman E."/>
            <person name="Gellesch M."/>
            <person name="Goldberg J."/>
            <person name="Griggs A."/>
            <person name="Gujja S."/>
            <person name="Heilman E."/>
            <person name="Heiman D."/>
            <person name="Howarth C."/>
            <person name="Mehta T."/>
            <person name="Neiman D."/>
            <person name="Pearson M."/>
            <person name="Roberts A."/>
            <person name="Saif S."/>
            <person name="Shea T."/>
            <person name="Shenoy N."/>
            <person name="Sisk P."/>
            <person name="Stolte C."/>
            <person name="Sykes S."/>
            <person name="White J."/>
            <person name="Yandava C."/>
            <person name="Haas B."/>
            <person name="Nusbaum C."/>
            <person name="Birren B."/>
        </authorList>
    </citation>
    <scope>NUCLEOTIDE SEQUENCE [LARGE SCALE GENOMIC DNA]</scope>
    <source>
        <strain evidence="2">ATCC 50818</strain>
    </source>
</reference>
<feature type="compositionally biased region" description="Low complexity" evidence="1">
    <location>
        <begin position="592"/>
        <end position="638"/>
    </location>
</feature>
<dbReference type="Proteomes" id="UP000007799">
    <property type="component" value="Unassembled WGS sequence"/>
</dbReference>
<gene>
    <name evidence="2" type="ORF">PTSG_04798</name>
</gene>
<sequence length="984" mass="105216">MLSYTTSAMSDVFVVLLAGWDDDGAVAVHASEYAGCRMVNVPGLLQAGVLRSDGVGAIARMVRDEVHKAVRSSSKHPCKGVLLYDPALGGAKVRRAFTSAIQKQLAGQPIHPTFIHHSLNTPGAEEQCLWKSIWRHGNAILLALSHNPKVTSVPFDYLKALRRFIRLQAESEDGRSDDGCAEHRTTDMRLFLPTVFQNYAAGPALFLDWDSITEYTPQGDMRLKQNLNQVIRKWLLRARNGRVCIVGPNDGAWNPAVSDSWERHSQDVRDTIASLVSTMQQCVLFFVFCRPNSELADCSFSACAVLFACMHQIDLDHSATLFLTDKQAPNVGLPCPTAKVSACVASPQVITSVRIHNPTRVCSRFVHTRKHIAVDTHPQGSDNDDDDDDGFVDGSVYGGSRHHGNNQHQQSLHARNVIDMQTSQHPQMATRKRQAVVNAKPFLIGYAASSTSGLQLLDAKCRDAIPHARYATAAEAGHRMHTRGSVGGGSSSVDATLSSSDGARDGGGGGSGVGEHVLRSPSAVAHTASRVSSHGNTGNGGNGRMNRRRHDVDDGDDDDDEDDEDDDDVYDDGGFADRRDMAINRSSRRGATRTVTTRTTTTTTAATRAVASTTKAGTGSSSSSSSSRPGARAAPTSSPHRRRLPMSLLDTKPRTSRAMRGDGDDGGDGGGDRRKGKRESGRGTGGGRGRGKKAKKTEKGAGYRLTPATLTDIASRIVGHSLDLSAPALAQMVVDDTADNDDNADDADDDSTRAGVASVAQGDGGDDGQEEGVGEHVVAGSRTTRSRASGAQAPRRSTPTHAPAQASAATAARPALRSATTTRETRGRTTMRARATARPAPPRARGVPSGADEEDEADEEVEDEADEEVEALQEVPETPFASQEQTDTDHHHHHHHHHDDDGGDDDDGDDWGNVGAGDLGTRSGQEERRTYARARDHESGGSGRKPTDKPAAAIQATVHTRAGEASKKEDGDDRDLDLLAMMLE</sequence>
<feature type="compositionally biased region" description="Acidic residues" evidence="1">
    <location>
        <begin position="736"/>
        <end position="749"/>
    </location>
</feature>
<evidence type="ECO:0000256" key="1">
    <source>
        <dbReference type="SAM" id="MobiDB-lite"/>
    </source>
</evidence>
<accession>F2U9Q7</accession>
<evidence type="ECO:0000313" key="2">
    <source>
        <dbReference type="EMBL" id="EGD73084.1"/>
    </source>
</evidence>
<feature type="compositionally biased region" description="Low complexity" evidence="1">
    <location>
        <begin position="797"/>
        <end position="838"/>
    </location>
</feature>
<name>F2U9Q7_SALR5</name>
<keyword evidence="3" id="KW-1185">Reference proteome</keyword>
<dbReference type="InParanoid" id="F2U9Q7"/>